<name>A0A919CBC7_9ACTN</name>
<comment type="caution">
    <text evidence="2">The sequence shown here is derived from an EMBL/GenBank/DDBJ whole genome shotgun (WGS) entry which is preliminary data.</text>
</comment>
<evidence type="ECO:0000256" key="1">
    <source>
        <dbReference type="SAM" id="MobiDB-lite"/>
    </source>
</evidence>
<reference evidence="2" key="2">
    <citation type="submission" date="2020-09" db="EMBL/GenBank/DDBJ databases">
        <authorList>
            <person name="Sun Q."/>
            <person name="Ohkuma M."/>
        </authorList>
    </citation>
    <scope>NUCLEOTIDE SEQUENCE</scope>
    <source>
        <strain evidence="2">JCM 4637</strain>
    </source>
</reference>
<feature type="region of interest" description="Disordered" evidence="1">
    <location>
        <begin position="34"/>
        <end position="53"/>
    </location>
</feature>
<protein>
    <submittedName>
        <fullName evidence="2">Uncharacterized protein</fullName>
    </submittedName>
</protein>
<dbReference type="Proteomes" id="UP000638353">
    <property type="component" value="Unassembled WGS sequence"/>
</dbReference>
<proteinExistence type="predicted"/>
<gene>
    <name evidence="2" type="ORF">GCM10010334_40250</name>
</gene>
<sequence>MRVEVCRRFGEAVQMFSGSARVCAGGACDAGVRARPPGVGGDSRGARFPRPGRSDNINVWHPVTVGKALSANKFAQLANGLRICAMIDRGRAAGCPIRPR</sequence>
<accession>A0A919CBC7</accession>
<reference evidence="2" key="1">
    <citation type="journal article" date="2014" name="Int. J. Syst. Evol. Microbiol.">
        <title>Complete genome sequence of Corynebacterium casei LMG S-19264T (=DSM 44701T), isolated from a smear-ripened cheese.</title>
        <authorList>
            <consortium name="US DOE Joint Genome Institute (JGI-PGF)"/>
            <person name="Walter F."/>
            <person name="Albersmeier A."/>
            <person name="Kalinowski J."/>
            <person name="Ruckert C."/>
        </authorList>
    </citation>
    <scope>NUCLEOTIDE SEQUENCE</scope>
    <source>
        <strain evidence="2">JCM 4637</strain>
    </source>
</reference>
<dbReference type="EMBL" id="BMVC01000007">
    <property type="protein sequence ID" value="GHC98103.1"/>
    <property type="molecule type" value="Genomic_DNA"/>
</dbReference>
<dbReference type="AlphaFoldDB" id="A0A919CBC7"/>
<organism evidence="2 3">
    <name type="scientific">Streptomyces finlayi</name>
    <dbReference type="NCBI Taxonomy" id="67296"/>
    <lineage>
        <taxon>Bacteria</taxon>
        <taxon>Bacillati</taxon>
        <taxon>Actinomycetota</taxon>
        <taxon>Actinomycetes</taxon>
        <taxon>Kitasatosporales</taxon>
        <taxon>Streptomycetaceae</taxon>
        <taxon>Streptomyces</taxon>
    </lineage>
</organism>
<evidence type="ECO:0000313" key="3">
    <source>
        <dbReference type="Proteomes" id="UP000638353"/>
    </source>
</evidence>
<evidence type="ECO:0000313" key="2">
    <source>
        <dbReference type="EMBL" id="GHC98103.1"/>
    </source>
</evidence>